<sequence length="53" mass="5668">MLGPTVGTAAVRVGRDKRPLNGMIVGSPGTISSFRGKRAIIYYPKTSQFVLSD</sequence>
<keyword evidence="2" id="KW-1185">Reference proteome</keyword>
<name>A0A7U2MM64_ASPFN</name>
<dbReference type="AlphaFoldDB" id="A0A7U2MM64"/>
<dbReference type="Proteomes" id="UP000596276">
    <property type="component" value="Chromosome 3"/>
</dbReference>
<reference evidence="2" key="1">
    <citation type="journal article" date="2021" name="G3 (Bethesda)">
        <title>Chromosome assembled and annotated genome sequence of Aspergillus flavus NRRL 3357.</title>
        <authorList>
            <person name="Skerker J.M."/>
            <person name="Pianalto K.M."/>
            <person name="Mondo S.J."/>
            <person name="Yang K."/>
            <person name="Arkin A.P."/>
            <person name="Keller N.P."/>
            <person name="Grigoriev I.V."/>
            <person name="Louise Glass N.L."/>
        </authorList>
    </citation>
    <scope>NUCLEOTIDE SEQUENCE [LARGE SCALE GENOMIC DNA]</scope>
    <source>
        <strain evidence="2">ATCC 200026 / FGSC A1120 / IAM 13836 / NRRL 3357 / JCM 12722 / SRRC 167</strain>
    </source>
</reference>
<gene>
    <name evidence="1" type="ORF">F9C07_7120</name>
</gene>
<organism evidence="1 2">
    <name type="scientific">Aspergillus flavus (strain ATCC 200026 / FGSC A1120 / IAM 13836 / NRRL 3357 / JCM 12722 / SRRC 167)</name>
    <dbReference type="NCBI Taxonomy" id="332952"/>
    <lineage>
        <taxon>Eukaryota</taxon>
        <taxon>Fungi</taxon>
        <taxon>Dikarya</taxon>
        <taxon>Ascomycota</taxon>
        <taxon>Pezizomycotina</taxon>
        <taxon>Eurotiomycetes</taxon>
        <taxon>Eurotiomycetidae</taxon>
        <taxon>Eurotiales</taxon>
        <taxon>Aspergillaceae</taxon>
        <taxon>Aspergillus</taxon>
        <taxon>Aspergillus subgen. Circumdati</taxon>
    </lineage>
</organism>
<proteinExistence type="predicted"/>
<protein>
    <submittedName>
        <fullName evidence="1">Uncharacterized protein</fullName>
    </submittedName>
</protein>
<dbReference type="VEuPathDB" id="FungiDB:F9C07_7120"/>
<accession>A0A7U2MM64</accession>
<evidence type="ECO:0000313" key="1">
    <source>
        <dbReference type="EMBL" id="QRD86273.1"/>
    </source>
</evidence>
<evidence type="ECO:0000313" key="2">
    <source>
        <dbReference type="Proteomes" id="UP000596276"/>
    </source>
</evidence>
<dbReference type="EMBL" id="CP044620">
    <property type="protein sequence ID" value="QRD86273.1"/>
    <property type="molecule type" value="Genomic_DNA"/>
</dbReference>